<dbReference type="Gene3D" id="1.10.579.10">
    <property type="entry name" value="DNA Cyclobutane Dipyrimidine Photolyase, subunit A, domain 3"/>
    <property type="match status" value="1"/>
</dbReference>
<dbReference type="InterPro" id="IPR014133">
    <property type="entry name" value="Cry_DASH"/>
</dbReference>
<evidence type="ECO:0000259" key="9">
    <source>
        <dbReference type="PROSITE" id="PS51645"/>
    </source>
</evidence>
<dbReference type="Gene3D" id="1.25.40.80">
    <property type="match status" value="1"/>
</dbReference>
<evidence type="ECO:0000256" key="5">
    <source>
        <dbReference type="PIRSR" id="PIRSR602081-1"/>
    </source>
</evidence>
<comment type="function">
    <text evidence="7">May have a photoreceptor function.</text>
</comment>
<dbReference type="GeneID" id="20247180"/>
<dbReference type="Gene3D" id="3.40.50.620">
    <property type="entry name" value="HUPs"/>
    <property type="match status" value="1"/>
</dbReference>
<evidence type="ECO:0000313" key="11">
    <source>
        <dbReference type="Proteomes" id="UP000030746"/>
    </source>
</evidence>
<feature type="binding site" evidence="5">
    <location>
        <begin position="289"/>
        <end position="296"/>
    </location>
    <ligand>
        <name>FAD</name>
        <dbReference type="ChEBI" id="CHEBI:57692"/>
    </ligand>
</feature>
<dbReference type="EMBL" id="KB199861">
    <property type="protein sequence ID" value="ESP04181.1"/>
    <property type="molecule type" value="Genomic_DNA"/>
</dbReference>
<evidence type="ECO:0000256" key="1">
    <source>
        <dbReference type="ARBA" id="ARBA00005862"/>
    </source>
</evidence>
<evidence type="ECO:0000256" key="3">
    <source>
        <dbReference type="ARBA" id="ARBA00022827"/>
    </source>
</evidence>
<reference evidence="10 11" key="1">
    <citation type="journal article" date="2013" name="Nature">
        <title>Insights into bilaterian evolution from three spiralian genomes.</title>
        <authorList>
            <person name="Simakov O."/>
            <person name="Marletaz F."/>
            <person name="Cho S.J."/>
            <person name="Edsinger-Gonzales E."/>
            <person name="Havlak P."/>
            <person name="Hellsten U."/>
            <person name="Kuo D.H."/>
            <person name="Larsson T."/>
            <person name="Lv J."/>
            <person name="Arendt D."/>
            <person name="Savage R."/>
            <person name="Osoegawa K."/>
            <person name="de Jong P."/>
            <person name="Grimwood J."/>
            <person name="Chapman J.A."/>
            <person name="Shapiro H."/>
            <person name="Aerts A."/>
            <person name="Otillar R.P."/>
            <person name="Terry A.Y."/>
            <person name="Boore J.L."/>
            <person name="Grigoriev I.V."/>
            <person name="Lindberg D.R."/>
            <person name="Seaver E.C."/>
            <person name="Weisblat D.A."/>
            <person name="Putnam N.H."/>
            <person name="Rokhsar D.S."/>
        </authorList>
    </citation>
    <scope>NUCLEOTIDE SEQUENCE [LARGE SCALE GENOMIC DNA]</scope>
</reference>
<gene>
    <name evidence="10" type="ORF">LOTGIDRAFT_224047</name>
</gene>
<evidence type="ECO:0000313" key="10">
    <source>
        <dbReference type="EMBL" id="ESP04181.1"/>
    </source>
</evidence>
<sequence>MAGKVIICLLRNDLRIHDNEALLWAFKHGSQVLPIYCFDPRHFKGTYHFGFAKTGPHRLKFLIESVQDLRCRLKSKGSGLIVRTGKPEEVIPELIKSVGPEFVSSLVYTQEVTQEEIDVEAALNKSCGVKIQTFWNSTLFHKDDLSFSIKQLPDVFSQFRKRAETECSVRSVIPTPETFKPLPQGIEEGNIPTCEDLGVENVPQDSRTAFPYSGGETSGLDRIKYYFWETDKVAKYKETRNGMIGADYSTKFAPWLAHGCLSPRFIYSEIKRYEKERISNQSTYWVIFELLWRDYFRFVAMKYGNEIFFLNGIRRMHLPWKKDTNAFIAWKEGRTGVPYVDANMRELAATGFMSNRGRQNVASFLTKDLKLDWRLGAEWFESMLIDHDVCSNYGNWQYSAGIGNDPRQDRKFNMVKQGLDYDPNGDYIRLWIPELNQVKGGDVHTVWALNSTVLSRANVVLAQTYPKPLVIAPEWGRHMGKVGGATRGGGRGCGGQQQPTKRGMDFYFKNTQPRQ</sequence>
<evidence type="ECO:0000256" key="8">
    <source>
        <dbReference type="SAM" id="MobiDB-lite"/>
    </source>
</evidence>
<feature type="region of interest" description="Disordered" evidence="8">
    <location>
        <begin position="484"/>
        <end position="515"/>
    </location>
</feature>
<feature type="binding site" evidence="5">
    <location>
        <position position="236"/>
    </location>
    <ligand>
        <name>FAD</name>
        <dbReference type="ChEBI" id="CHEBI:57692"/>
    </ligand>
</feature>
<dbReference type="InterPro" id="IPR006050">
    <property type="entry name" value="DNA_photolyase_N"/>
</dbReference>
<keyword evidence="11" id="KW-1185">Reference proteome</keyword>
<feature type="compositionally biased region" description="Gly residues" evidence="8">
    <location>
        <begin position="484"/>
        <end position="495"/>
    </location>
</feature>
<dbReference type="Pfam" id="PF00875">
    <property type="entry name" value="DNA_photolyase"/>
    <property type="match status" value="1"/>
</dbReference>
<keyword evidence="4 7" id="KW-0157">Chromophore</keyword>
<name>V4B9P4_LOTGI</name>
<comment type="similarity">
    <text evidence="1 7">Belongs to the DNA photolyase class-1 family.</text>
</comment>
<dbReference type="InterPro" id="IPR014729">
    <property type="entry name" value="Rossmann-like_a/b/a_fold"/>
</dbReference>
<dbReference type="GO" id="GO:0003684">
    <property type="term" value="F:damaged DNA binding"/>
    <property type="evidence" value="ECO:0007669"/>
    <property type="project" value="TreeGrafter"/>
</dbReference>
<dbReference type="GO" id="GO:0003904">
    <property type="term" value="F:deoxyribodipyrimidine photo-lyase activity"/>
    <property type="evidence" value="ECO:0007669"/>
    <property type="project" value="TreeGrafter"/>
</dbReference>
<dbReference type="PANTHER" id="PTHR11455:SF22">
    <property type="entry name" value="CRYPTOCHROME DASH"/>
    <property type="match status" value="1"/>
</dbReference>
<dbReference type="RefSeq" id="XP_009045127.1">
    <property type="nucleotide sequence ID" value="XM_009046879.1"/>
</dbReference>
<dbReference type="CTD" id="20247180"/>
<dbReference type="STRING" id="225164.V4B9P4"/>
<proteinExistence type="inferred from homology"/>
<dbReference type="InterPro" id="IPR036134">
    <property type="entry name" value="Crypto/Photolyase_FAD-like_sf"/>
</dbReference>
<dbReference type="GO" id="GO:0071949">
    <property type="term" value="F:FAD binding"/>
    <property type="evidence" value="ECO:0007669"/>
    <property type="project" value="TreeGrafter"/>
</dbReference>
<keyword evidence="2 5" id="KW-0285">Flavoprotein</keyword>
<dbReference type="HOGENOM" id="CLU_010348_6_2_1"/>
<dbReference type="InterPro" id="IPR002081">
    <property type="entry name" value="Cryptochrome/DNA_photolyase_1"/>
</dbReference>
<organism evidence="10 11">
    <name type="scientific">Lottia gigantea</name>
    <name type="common">Giant owl limpet</name>
    <dbReference type="NCBI Taxonomy" id="225164"/>
    <lineage>
        <taxon>Eukaryota</taxon>
        <taxon>Metazoa</taxon>
        <taxon>Spiralia</taxon>
        <taxon>Lophotrochozoa</taxon>
        <taxon>Mollusca</taxon>
        <taxon>Gastropoda</taxon>
        <taxon>Patellogastropoda</taxon>
        <taxon>Lottioidea</taxon>
        <taxon>Lottiidae</taxon>
        <taxon>Lottia</taxon>
    </lineage>
</organism>
<feature type="domain" description="Photolyase/cryptochrome alpha/beta" evidence="9">
    <location>
        <begin position="4"/>
        <end position="139"/>
    </location>
</feature>
<comment type="cofactor">
    <cofactor evidence="7">
        <name>(6R)-5,10-methylene-5,6,7,8-tetrahydrofolate</name>
        <dbReference type="ChEBI" id="CHEBI:15636"/>
    </cofactor>
    <text evidence="7">Binds 1 5,10-methenyltetrahydrofolate (MTHF) per subunit.</text>
</comment>
<accession>V4B9P4</accession>
<evidence type="ECO:0000256" key="2">
    <source>
        <dbReference type="ARBA" id="ARBA00022630"/>
    </source>
</evidence>
<dbReference type="PROSITE" id="PS51645">
    <property type="entry name" value="PHR_CRY_ALPHA_BETA"/>
    <property type="match status" value="1"/>
</dbReference>
<dbReference type="AlphaFoldDB" id="V4B9P4"/>
<dbReference type="SUPFAM" id="SSF48173">
    <property type="entry name" value="Cryptochrome/photolyase FAD-binding domain"/>
    <property type="match status" value="1"/>
</dbReference>
<feature type="binding site" evidence="5">
    <location>
        <begin position="386"/>
        <end position="388"/>
    </location>
    <ligand>
        <name>FAD</name>
        <dbReference type="ChEBI" id="CHEBI:57692"/>
    </ligand>
</feature>
<evidence type="ECO:0000256" key="4">
    <source>
        <dbReference type="ARBA" id="ARBA00022991"/>
    </source>
</evidence>
<dbReference type="OMA" id="KFWRCGP"/>
<keyword evidence="3 5" id="KW-0274">FAD</keyword>
<dbReference type="GO" id="GO:0000719">
    <property type="term" value="P:photoreactive repair"/>
    <property type="evidence" value="ECO:0007669"/>
    <property type="project" value="TreeGrafter"/>
</dbReference>
<feature type="site" description="Electron transfer via tryptophanyl radical" evidence="6">
    <location>
        <position position="320"/>
    </location>
</feature>
<dbReference type="SUPFAM" id="SSF52425">
    <property type="entry name" value="Cryptochrome/photolyase, N-terminal domain"/>
    <property type="match status" value="1"/>
</dbReference>
<dbReference type="PANTHER" id="PTHR11455">
    <property type="entry name" value="CRYPTOCHROME"/>
    <property type="match status" value="1"/>
</dbReference>
<dbReference type="KEGG" id="lgi:LOTGIDRAFT_224047"/>
<feature type="site" description="Electron transfer via tryptophanyl radical" evidence="6">
    <location>
        <position position="373"/>
    </location>
</feature>
<dbReference type="Proteomes" id="UP000030746">
    <property type="component" value="Unassembled WGS sequence"/>
</dbReference>
<feature type="site" description="Electron transfer via tryptophanyl radical" evidence="6">
    <location>
        <position position="396"/>
    </location>
</feature>
<dbReference type="PRINTS" id="PR00147">
    <property type="entry name" value="DNAPHOTLYASE"/>
</dbReference>
<dbReference type="OrthoDB" id="435881at2759"/>
<comment type="cofactor">
    <cofactor evidence="5 7">
        <name>FAD</name>
        <dbReference type="ChEBI" id="CHEBI:57692"/>
    </cofactor>
    <text evidence="5 7">Binds 1 FAD per subunit.</text>
</comment>
<evidence type="ECO:0000256" key="7">
    <source>
        <dbReference type="RuleBase" id="RU367151"/>
    </source>
</evidence>
<dbReference type="InterPro" id="IPR005101">
    <property type="entry name" value="Cryptochr/Photolyase_FAD-bd"/>
</dbReference>
<dbReference type="Pfam" id="PF03441">
    <property type="entry name" value="FAD_binding_7"/>
    <property type="match status" value="1"/>
</dbReference>
<evidence type="ECO:0000256" key="6">
    <source>
        <dbReference type="PIRSR" id="PIRSR602081-2"/>
    </source>
</evidence>
<protein>
    <recommendedName>
        <fullName evidence="7">Cryptochrome DASH</fullName>
    </recommendedName>
</protein>
<dbReference type="NCBIfam" id="TIGR02765">
    <property type="entry name" value="crypto_DASH"/>
    <property type="match status" value="1"/>
</dbReference>
<dbReference type="InterPro" id="IPR036155">
    <property type="entry name" value="Crypto/Photolyase_N_sf"/>
</dbReference>